<dbReference type="PANTHER" id="PTHR10000:SF8">
    <property type="entry name" value="HAD SUPERFAMILY HYDROLASE-LIKE, TYPE 3"/>
    <property type="match status" value="1"/>
</dbReference>
<reference evidence="2 3" key="1">
    <citation type="journal article" date="2019" name="Microbiol. Resour. Announc.">
        <title>Complete Genome Sequences of Three Mycoplasma anserisalpingitis (Mycoplasma sp. 1220) Strains.</title>
        <authorList>
            <person name="Grozner D."/>
            <person name="Forro B."/>
            <person name="Kovacs A.B."/>
            <person name="Marton S."/>
            <person name="Banyai K."/>
            <person name="Kreizinger Z."/>
            <person name="Sulyok K.M."/>
            <person name="Gyuranecz M."/>
        </authorList>
    </citation>
    <scope>NUCLEOTIDE SEQUENCE [LARGE SCALE GENOMIC DNA]</scope>
    <source>
        <strain evidence="2 3">ATCC:BAA-2147</strain>
    </source>
</reference>
<dbReference type="InterPro" id="IPR036412">
    <property type="entry name" value="HAD-like_sf"/>
</dbReference>
<gene>
    <name evidence="2" type="ORF">FRW55_02405</name>
</gene>
<dbReference type="SUPFAM" id="SSF56784">
    <property type="entry name" value="HAD-like"/>
    <property type="match status" value="1"/>
</dbReference>
<dbReference type="InterPro" id="IPR015947">
    <property type="entry name" value="PUA-like_sf"/>
</dbReference>
<dbReference type="Gene3D" id="2.30.130.30">
    <property type="entry name" value="Hypothetical protein"/>
    <property type="match status" value="1"/>
</dbReference>
<proteinExistence type="predicted"/>
<dbReference type="InterPro" id="IPR000150">
    <property type="entry name" value="Cof"/>
</dbReference>
<evidence type="ECO:0000313" key="3">
    <source>
        <dbReference type="Proteomes" id="UP000318927"/>
    </source>
</evidence>
<dbReference type="NCBIfam" id="TIGR00099">
    <property type="entry name" value="Cof-subfamily"/>
    <property type="match status" value="1"/>
</dbReference>
<dbReference type="Pfam" id="PF04266">
    <property type="entry name" value="ASCH"/>
    <property type="match status" value="1"/>
</dbReference>
<keyword evidence="3" id="KW-1185">Reference proteome</keyword>
<dbReference type="SMART" id="SM01022">
    <property type="entry name" value="ASCH"/>
    <property type="match status" value="1"/>
</dbReference>
<feature type="domain" description="ASCH" evidence="1">
    <location>
        <begin position="5"/>
        <end position="113"/>
    </location>
</feature>
<accession>A0A5B8JXL2</accession>
<dbReference type="EMBL" id="CP042295">
    <property type="protein sequence ID" value="QDY87000.1"/>
    <property type="molecule type" value="Genomic_DNA"/>
</dbReference>
<sequence length="390" mass="45189">MMRKLFVQEKFLKKIKEGKKTIEMRLNDPRRHSLKVGMILKLENIDDNKDTQLIEITKIHKYKNFDELYKNEDPILLGYESAEEANPDDMLYFYSAEKQVEWGVLAIHFNVVNFSFDLVDTFVFDMDGTSLNSKGEVSKENSEAFAKLKSLNKNIIVATGRPHYTAFDWLPHIGTDLPIISGNGSMIYDHKNHKMLHFESIPKDEAKLIYRFLYELEYEFLVYTTVGILGNNTNKTDFFERANYKNRIPELYQEGYFMDELDNYDVTKFLIITTSNSQKILNSVFDFVSECKDSYIVQSQWNMVDIQSKKASKGNGLKFLLKELNLDINRTISFGDADNDISNFDVTKFSVAMKEASSEVKNAAVLQAKSNDESWISDFIEKYSSINLKN</sequence>
<dbReference type="InterPro" id="IPR023214">
    <property type="entry name" value="HAD_sf"/>
</dbReference>
<dbReference type="PANTHER" id="PTHR10000">
    <property type="entry name" value="PHOSPHOSERINE PHOSPHATASE"/>
    <property type="match status" value="1"/>
</dbReference>
<dbReference type="NCBIfam" id="TIGR01484">
    <property type="entry name" value="HAD-SF-IIB"/>
    <property type="match status" value="1"/>
</dbReference>
<dbReference type="InterPro" id="IPR007374">
    <property type="entry name" value="ASCH_domain"/>
</dbReference>
<dbReference type="RefSeq" id="WP_146368579.1">
    <property type="nucleotide sequence ID" value="NZ_CP042295.1"/>
</dbReference>
<protein>
    <submittedName>
        <fullName evidence="2">Cof-type HAD-IIB family hydrolase</fullName>
    </submittedName>
</protein>
<dbReference type="OrthoDB" id="388395at2"/>
<dbReference type="AlphaFoldDB" id="A0A5B8JXL2"/>
<dbReference type="SFLD" id="SFLDS00003">
    <property type="entry name" value="Haloacid_Dehalogenase"/>
    <property type="match status" value="1"/>
</dbReference>
<dbReference type="InterPro" id="IPR006379">
    <property type="entry name" value="HAD-SF_hydro_IIB"/>
</dbReference>
<dbReference type="GO" id="GO:0000287">
    <property type="term" value="F:magnesium ion binding"/>
    <property type="evidence" value="ECO:0007669"/>
    <property type="project" value="TreeGrafter"/>
</dbReference>
<evidence type="ECO:0000259" key="1">
    <source>
        <dbReference type="SMART" id="SM01022"/>
    </source>
</evidence>
<evidence type="ECO:0000313" key="2">
    <source>
        <dbReference type="EMBL" id="QDY87000.1"/>
    </source>
</evidence>
<dbReference type="Gene3D" id="3.30.1240.10">
    <property type="match status" value="1"/>
</dbReference>
<keyword evidence="2" id="KW-0378">Hydrolase</keyword>
<dbReference type="SFLD" id="SFLDG01140">
    <property type="entry name" value="C2.B:_Phosphomannomutase_and_P"/>
    <property type="match status" value="1"/>
</dbReference>
<name>A0A5B8JXL2_9MOLU</name>
<dbReference type="Pfam" id="PF08282">
    <property type="entry name" value="Hydrolase_3"/>
    <property type="match status" value="1"/>
</dbReference>
<dbReference type="GO" id="GO:0005829">
    <property type="term" value="C:cytosol"/>
    <property type="evidence" value="ECO:0007669"/>
    <property type="project" value="TreeGrafter"/>
</dbReference>
<dbReference type="KEGG" id="mans:FRW55_02405"/>
<dbReference type="SUPFAM" id="SSF88697">
    <property type="entry name" value="PUA domain-like"/>
    <property type="match status" value="1"/>
</dbReference>
<dbReference type="Proteomes" id="UP000318927">
    <property type="component" value="Chromosome"/>
</dbReference>
<organism evidence="2 3">
    <name type="scientific">Mycoplasma anserisalpingitidis</name>
    <dbReference type="NCBI Taxonomy" id="519450"/>
    <lineage>
        <taxon>Bacteria</taxon>
        <taxon>Bacillati</taxon>
        <taxon>Mycoplasmatota</taxon>
        <taxon>Mollicutes</taxon>
        <taxon>Mycoplasmataceae</taxon>
        <taxon>Mycoplasma</taxon>
    </lineage>
</organism>
<dbReference type="GO" id="GO:0016791">
    <property type="term" value="F:phosphatase activity"/>
    <property type="evidence" value="ECO:0007669"/>
    <property type="project" value="UniProtKB-ARBA"/>
</dbReference>
<dbReference type="Gene3D" id="3.40.50.1000">
    <property type="entry name" value="HAD superfamily/HAD-like"/>
    <property type="match status" value="1"/>
</dbReference>